<reference evidence="7 8" key="1">
    <citation type="submission" date="2018-06" db="EMBL/GenBank/DDBJ databases">
        <title>Genomic Encyclopedia of Type Strains, Phase IV (KMG-V): Genome sequencing to study the core and pangenomes of soil and plant-associated prokaryotes.</title>
        <authorList>
            <person name="Whitman W."/>
        </authorList>
    </citation>
    <scope>NUCLEOTIDE SEQUENCE [LARGE SCALE GENOMIC DNA]</scope>
    <source>
        <strain evidence="7 8">SRCL-318</strain>
    </source>
</reference>
<dbReference type="PANTHER" id="PTHR21716:SF64">
    <property type="entry name" value="AI-2 TRANSPORT PROTEIN TQSA"/>
    <property type="match status" value="1"/>
</dbReference>
<keyword evidence="4 6" id="KW-1133">Transmembrane helix</keyword>
<evidence type="ECO:0000313" key="7">
    <source>
        <dbReference type="EMBL" id="PYE27811.1"/>
    </source>
</evidence>
<evidence type="ECO:0000256" key="6">
    <source>
        <dbReference type="SAM" id="Phobius"/>
    </source>
</evidence>
<feature type="transmembrane region" description="Helical" evidence="6">
    <location>
        <begin position="259"/>
        <end position="280"/>
    </location>
</feature>
<gene>
    <name evidence="7" type="ORF">C7410_101143</name>
</gene>
<protein>
    <submittedName>
        <fullName evidence="7">Putative PurR-regulated permease PerM</fullName>
    </submittedName>
</protein>
<evidence type="ECO:0000256" key="2">
    <source>
        <dbReference type="ARBA" id="ARBA00009773"/>
    </source>
</evidence>
<feature type="transmembrane region" description="Helical" evidence="6">
    <location>
        <begin position="199"/>
        <end position="219"/>
    </location>
</feature>
<comment type="subcellular location">
    <subcellularLocation>
        <location evidence="1">Membrane</location>
        <topology evidence="1">Multi-pass membrane protein</topology>
    </subcellularLocation>
</comment>
<feature type="transmembrane region" description="Helical" evidence="6">
    <location>
        <begin position="57"/>
        <end position="74"/>
    </location>
</feature>
<evidence type="ECO:0000256" key="3">
    <source>
        <dbReference type="ARBA" id="ARBA00022692"/>
    </source>
</evidence>
<proteinExistence type="inferred from homology"/>
<dbReference type="InterPro" id="IPR002549">
    <property type="entry name" value="AI-2E-like"/>
</dbReference>
<feature type="transmembrane region" description="Helical" evidence="6">
    <location>
        <begin position="317"/>
        <end position="333"/>
    </location>
</feature>
<dbReference type="Pfam" id="PF01594">
    <property type="entry name" value="AI-2E_transport"/>
    <property type="match status" value="1"/>
</dbReference>
<feature type="transmembrane region" description="Helical" evidence="6">
    <location>
        <begin position="353"/>
        <end position="381"/>
    </location>
</feature>
<accession>A0A2V4TVJ2</accession>
<comment type="similarity">
    <text evidence="2">Belongs to the autoinducer-2 exporter (AI-2E) (TC 2.A.86) family.</text>
</comment>
<dbReference type="PANTHER" id="PTHR21716">
    <property type="entry name" value="TRANSMEMBRANE PROTEIN"/>
    <property type="match status" value="1"/>
</dbReference>
<dbReference type="EMBL" id="QJSQ01000001">
    <property type="protein sequence ID" value="PYE27811.1"/>
    <property type="molecule type" value="Genomic_DNA"/>
</dbReference>
<evidence type="ECO:0000256" key="5">
    <source>
        <dbReference type="ARBA" id="ARBA00023136"/>
    </source>
</evidence>
<keyword evidence="5 6" id="KW-0472">Membrane</keyword>
<keyword evidence="3 6" id="KW-0812">Transmembrane</keyword>
<evidence type="ECO:0000256" key="1">
    <source>
        <dbReference type="ARBA" id="ARBA00004141"/>
    </source>
</evidence>
<feature type="transmembrane region" description="Helical" evidence="6">
    <location>
        <begin position="105"/>
        <end position="130"/>
    </location>
</feature>
<evidence type="ECO:0000313" key="8">
    <source>
        <dbReference type="Proteomes" id="UP000247772"/>
    </source>
</evidence>
<dbReference type="AlphaFoldDB" id="A0A2V4TVJ2"/>
<name>A0A2V4TVJ2_9BURK</name>
<comment type="caution">
    <text evidence="7">The sequence shown here is derived from an EMBL/GenBank/DDBJ whole genome shotgun (WGS) entry which is preliminary data.</text>
</comment>
<sequence length="399" mass="43583">MREVSWSCGAASRNNELRTRICQRTHTLNASDRAWPDTSREHATIDATMTAYYRQSLFWGAVALSAGVLLWSLRSVLTPFLLGAMIAYVLQPGVEWLVRRRSPRGLAALVMMSIFVALLALLVLLVFVVVRMEGSELTGQISSLASKLEGAGKPWLASMGIDYWPDWTSLRATLAARLMAGEHDAVLAVWQYLRTGGSAMVDVVGNLVILPLVLFYLLYDRPEALERLESFVPRRWLAQTRDFVAGVDHMMSQYLRGQLAVVAVLAVFYPAALTIAGLRIALPVGLLTALAVVVPYIGFATALASALFAAVLQFGNWYGVGAVALVYGIGQILESVVLTPRLVGERIGLHPLAVIFSLLAFGKVFGFFGVLLALPASAACVSALRELRRHYLTTALYRD</sequence>
<dbReference type="GO" id="GO:0016020">
    <property type="term" value="C:membrane"/>
    <property type="evidence" value="ECO:0007669"/>
    <property type="project" value="UniProtKB-SubCell"/>
</dbReference>
<feature type="transmembrane region" description="Helical" evidence="6">
    <location>
        <begin position="286"/>
        <end position="310"/>
    </location>
</feature>
<organism evidence="7 8">
    <name type="scientific">Paraburkholderia silvatlantica</name>
    <dbReference type="NCBI Taxonomy" id="321895"/>
    <lineage>
        <taxon>Bacteria</taxon>
        <taxon>Pseudomonadati</taxon>
        <taxon>Pseudomonadota</taxon>
        <taxon>Betaproteobacteria</taxon>
        <taxon>Burkholderiales</taxon>
        <taxon>Burkholderiaceae</taxon>
        <taxon>Paraburkholderia</taxon>
    </lineage>
</organism>
<dbReference type="GO" id="GO:0055085">
    <property type="term" value="P:transmembrane transport"/>
    <property type="evidence" value="ECO:0007669"/>
    <property type="project" value="TreeGrafter"/>
</dbReference>
<dbReference type="Proteomes" id="UP000247772">
    <property type="component" value="Unassembled WGS sequence"/>
</dbReference>
<feature type="transmembrane region" description="Helical" evidence="6">
    <location>
        <begin position="80"/>
        <end position="98"/>
    </location>
</feature>
<evidence type="ECO:0000256" key="4">
    <source>
        <dbReference type="ARBA" id="ARBA00022989"/>
    </source>
</evidence>